<dbReference type="Proteomes" id="UP000019225">
    <property type="component" value="Chromosome"/>
</dbReference>
<name>W5WCV1_9PSEU</name>
<keyword evidence="2" id="KW-1185">Reference proteome</keyword>
<dbReference type="OrthoDB" id="3614806at2"/>
<evidence type="ECO:0000313" key="2">
    <source>
        <dbReference type="Proteomes" id="UP000019225"/>
    </source>
</evidence>
<dbReference type="EMBL" id="CP007155">
    <property type="protein sequence ID" value="AHH96044.1"/>
    <property type="molecule type" value="Genomic_DNA"/>
</dbReference>
<evidence type="ECO:0000313" key="1">
    <source>
        <dbReference type="EMBL" id="AHH96044.1"/>
    </source>
</evidence>
<reference evidence="1 2" key="1">
    <citation type="journal article" date="2014" name="BMC Genomics">
        <title>Complete genome sequence of producer of the glycopeptide antibiotic Aculeximycin Kutzneria albida DSM 43870T, a representative of minor genus of Pseudonocardiaceae.</title>
        <authorList>
            <person name="Rebets Y."/>
            <person name="Tokovenko B."/>
            <person name="Lushchyk I."/>
            <person name="Ruckert C."/>
            <person name="Zaburannyi N."/>
            <person name="Bechthold A."/>
            <person name="Kalinowski J."/>
            <person name="Luzhetskyy A."/>
        </authorList>
    </citation>
    <scope>NUCLEOTIDE SEQUENCE [LARGE SCALE GENOMIC DNA]</scope>
    <source>
        <strain evidence="1">DSM 43870</strain>
    </source>
</reference>
<sequence length="194" mass="21263">MGSSWDWTLWLRDARAVDAAVLDFVRGAEAAGHLDTLELDLYVTGRQVSMSMSRRAEGTLHPVVTELWLTTAERHGALFGRVSDEWSDEQVWRLLSDPLGEQVPAVGRWPELLGWWTYFGAERAGALPPLPAGVPATVRPTAGGGAVLALLEEATALDELEFERVHRVLLDSQASRTEAASHAASNWRPPCDLP</sequence>
<dbReference type="RefSeq" id="WP_025356196.1">
    <property type="nucleotide sequence ID" value="NZ_CP007155.1"/>
</dbReference>
<dbReference type="STRING" id="1449976.KALB_2676"/>
<dbReference type="KEGG" id="kal:KALB_2676"/>
<dbReference type="eggNOG" id="ENOG502ZWBH">
    <property type="taxonomic scope" value="Bacteria"/>
</dbReference>
<accession>W5WCV1</accession>
<dbReference type="AlphaFoldDB" id="W5WCV1"/>
<proteinExistence type="predicted"/>
<gene>
    <name evidence="1" type="ORF">KALB_2676</name>
</gene>
<protein>
    <submittedName>
        <fullName evidence="1">Uncharacterized protein</fullName>
    </submittedName>
</protein>
<organism evidence="1 2">
    <name type="scientific">Kutzneria albida DSM 43870</name>
    <dbReference type="NCBI Taxonomy" id="1449976"/>
    <lineage>
        <taxon>Bacteria</taxon>
        <taxon>Bacillati</taxon>
        <taxon>Actinomycetota</taxon>
        <taxon>Actinomycetes</taxon>
        <taxon>Pseudonocardiales</taxon>
        <taxon>Pseudonocardiaceae</taxon>
        <taxon>Kutzneria</taxon>
    </lineage>
</organism>
<dbReference type="HOGENOM" id="CLU_1248418_0_0_11"/>